<feature type="domain" description="BIG2" evidence="2">
    <location>
        <begin position="703"/>
        <end position="783"/>
    </location>
</feature>
<keyword evidence="1" id="KW-0732">Signal</keyword>
<comment type="caution">
    <text evidence="3">The sequence shown here is derived from an EMBL/GenBank/DDBJ whole genome shotgun (WGS) entry which is preliminary data.</text>
</comment>
<dbReference type="RefSeq" id="WP_258216415.1">
    <property type="nucleotide sequence ID" value="NZ_JANQBD010000022.1"/>
</dbReference>
<dbReference type="SUPFAM" id="SSF49373">
    <property type="entry name" value="Invasin/intimin cell-adhesion fragments"/>
    <property type="match status" value="9"/>
</dbReference>
<dbReference type="EMBL" id="JANQBD010000022">
    <property type="protein sequence ID" value="MCR8634862.1"/>
    <property type="molecule type" value="Genomic_DNA"/>
</dbReference>
<feature type="domain" description="BIG2" evidence="2">
    <location>
        <begin position="786"/>
        <end position="866"/>
    </location>
</feature>
<organism evidence="3 4">
    <name type="scientific">Paenibacillus radicis</name>
    <name type="common">ex Xue et al. 2023</name>
    <dbReference type="NCBI Taxonomy" id="2972489"/>
    <lineage>
        <taxon>Bacteria</taxon>
        <taxon>Bacillati</taxon>
        <taxon>Bacillota</taxon>
        <taxon>Bacilli</taxon>
        <taxon>Bacillales</taxon>
        <taxon>Paenibacillaceae</taxon>
        <taxon>Paenibacillus</taxon>
    </lineage>
</organism>
<evidence type="ECO:0000313" key="4">
    <source>
        <dbReference type="Proteomes" id="UP001300012"/>
    </source>
</evidence>
<dbReference type="Gene3D" id="2.60.40.1080">
    <property type="match status" value="10"/>
</dbReference>
<dbReference type="Proteomes" id="UP001300012">
    <property type="component" value="Unassembled WGS sequence"/>
</dbReference>
<evidence type="ECO:0000259" key="2">
    <source>
        <dbReference type="SMART" id="SM00635"/>
    </source>
</evidence>
<feature type="domain" description="BIG2" evidence="2">
    <location>
        <begin position="198"/>
        <end position="278"/>
    </location>
</feature>
<feature type="domain" description="BIG2" evidence="2">
    <location>
        <begin position="115"/>
        <end position="195"/>
    </location>
</feature>
<feature type="domain" description="BIG2" evidence="2">
    <location>
        <begin position="367"/>
        <end position="448"/>
    </location>
</feature>
<dbReference type="InterPro" id="IPR003343">
    <property type="entry name" value="Big_2"/>
</dbReference>
<proteinExistence type="predicted"/>
<dbReference type="SMART" id="SM00635">
    <property type="entry name" value="BID_2"/>
    <property type="match status" value="10"/>
</dbReference>
<keyword evidence="4" id="KW-1185">Reference proteome</keyword>
<reference evidence="3 4" key="1">
    <citation type="submission" date="2022-08" db="EMBL/GenBank/DDBJ databases">
        <title>Paenibacillus endoradicis sp. nov., Paenibacillus radicibacter sp. nov and Paenibacillus pararadicis sp. nov., three cold-adapted plant growth-promoting bacteria isolated from root of Larix gmelinii in Great Khingan.</title>
        <authorList>
            <person name="Xue H."/>
        </authorList>
    </citation>
    <scope>NUCLEOTIDE SEQUENCE [LARGE SCALE GENOMIC DNA]</scope>
    <source>
        <strain evidence="3 4">N5-1-1-5</strain>
    </source>
</reference>
<gene>
    <name evidence="3" type="ORF">NV381_27045</name>
</gene>
<protein>
    <submittedName>
        <fullName evidence="3">Ig-like domain-containing protein</fullName>
    </submittedName>
</protein>
<accession>A0ABT1YNW6</accession>
<feature type="domain" description="BIG2" evidence="2">
    <location>
        <begin position="31"/>
        <end position="112"/>
    </location>
</feature>
<dbReference type="InterPro" id="IPR008964">
    <property type="entry name" value="Invasin/intimin_cell_adhesion"/>
</dbReference>
<name>A0ABT1YNW6_9BACL</name>
<feature type="chain" id="PRO_5046153483" evidence="1">
    <location>
        <begin position="29"/>
        <end position="868"/>
    </location>
</feature>
<feature type="domain" description="BIG2" evidence="2">
    <location>
        <begin position="617"/>
        <end position="700"/>
    </location>
</feature>
<evidence type="ECO:0000256" key="1">
    <source>
        <dbReference type="SAM" id="SignalP"/>
    </source>
</evidence>
<feature type="domain" description="BIG2" evidence="2">
    <location>
        <begin position="451"/>
        <end position="532"/>
    </location>
</feature>
<dbReference type="Pfam" id="PF02368">
    <property type="entry name" value="Big_2"/>
    <property type="match status" value="2"/>
</dbReference>
<evidence type="ECO:0000313" key="3">
    <source>
        <dbReference type="EMBL" id="MCR8634862.1"/>
    </source>
</evidence>
<feature type="domain" description="BIG2" evidence="2">
    <location>
        <begin position="281"/>
        <end position="364"/>
    </location>
</feature>
<feature type="signal peptide" evidence="1">
    <location>
        <begin position="1"/>
        <end position="28"/>
    </location>
</feature>
<feature type="domain" description="BIG2" evidence="2">
    <location>
        <begin position="535"/>
        <end position="615"/>
    </location>
</feature>
<sequence>MFRFTRIMLLLTIILVATSNLTRTNVFAADEISSLVLNKNEVSLEVGATTNLTATAVFVSNSTENVTVKTDWVSKAEDVATVYAGVVTGKKEGTAVLTATYLGKTVFVNVTVTKRVKTMTKDKQSIDLRLGGTENISLTAYYDDGTDQIVTTKADWTSNNNSVATVTNGLVKGLSSGTAIITAKYNNQTLSLPVNVEIVKRIDAKKSQVSLLLKGEEKVELIATYPNGDKVDVADKAEWETDKGTVADVLNGVITGYGPGKATITASYGTQTTTIKVDVDNAIKLDIDKQNVFMKKNGKEALKLFATYANTGNGAPEDITERAEWTSSNENIVYVYKGNLTANSIGEATITAKFGEKTITTVVDVDVPRRLELDKEVYSLQVGTPGQLKLYATYADGSTNNDVTDSAEWSVDNDAIAFVTKGKITTYKSGETKVTATYGGKSITAKVLVDIPTSLELSKKTVNFQVGASEQITLYAVYPDERGKVDITSKAEWLSSSVETASVNNGNITGIATGAASVSAKYGTKTATVKVSVGVIDSLTTTEKTNVVMKKGGNQQLVVTAKYTDSTTKEVTTEAEWTSSNLKVATVEDGKVTAIGSGETQVTATVGNKSITFSVQVDTANKLVANIPYLIFDLGEVKQITLSATDSLDASHDVTSEAEWKSSNPLIAQVSNSGVVTPVTRGKVTITATYGGKSITIPVEIGVVQKLEVDQRFIAMKTGQSVQVRLTATLSDGSTKDVTEDAAWKTSNYKIADVIGGLLTTTAPGKLTLSANFGGKTITVPVEIGTLKYLKTNVVKLDLKEGEAGEIQAIATYTDGFEEDVTKPAMWTSSNIMIADVKDGIIKATGKGTATITVSFSNLKTKVSVTIK</sequence>